<dbReference type="RefSeq" id="WP_238245879.1">
    <property type="nucleotide sequence ID" value="NZ_BPQP01000069.1"/>
</dbReference>
<accession>A0ABQ4S308</accession>
<gene>
    <name evidence="1" type="ORF">OCOJLMKI_4012</name>
</gene>
<dbReference type="Proteomes" id="UP001055125">
    <property type="component" value="Unassembled WGS sequence"/>
</dbReference>
<evidence type="ECO:0000313" key="2">
    <source>
        <dbReference type="Proteomes" id="UP001055125"/>
    </source>
</evidence>
<keyword evidence="2" id="KW-1185">Reference proteome</keyword>
<reference evidence="1" key="2">
    <citation type="submission" date="2021-08" db="EMBL/GenBank/DDBJ databases">
        <authorList>
            <person name="Tani A."/>
            <person name="Ola A."/>
            <person name="Ogura Y."/>
            <person name="Katsura K."/>
            <person name="Hayashi T."/>
        </authorList>
    </citation>
    <scope>NUCLEOTIDE SEQUENCE</scope>
    <source>
        <strain evidence="1">DSM 19015</strain>
    </source>
</reference>
<evidence type="ECO:0000313" key="1">
    <source>
        <dbReference type="EMBL" id="GJD96787.1"/>
    </source>
</evidence>
<reference evidence="1" key="1">
    <citation type="journal article" date="2021" name="Front. Microbiol.">
        <title>Comprehensive Comparative Genomics and Phenotyping of Methylobacterium Species.</title>
        <authorList>
            <person name="Alessa O."/>
            <person name="Ogura Y."/>
            <person name="Fujitani Y."/>
            <person name="Takami H."/>
            <person name="Hayashi T."/>
            <person name="Sahin N."/>
            <person name="Tani A."/>
        </authorList>
    </citation>
    <scope>NUCLEOTIDE SEQUENCE</scope>
    <source>
        <strain evidence="1">DSM 19015</strain>
    </source>
</reference>
<name>A0ABQ4S308_9HYPH</name>
<organism evidence="1 2">
    <name type="scientific">Methylobacterium iners</name>
    <dbReference type="NCBI Taxonomy" id="418707"/>
    <lineage>
        <taxon>Bacteria</taxon>
        <taxon>Pseudomonadati</taxon>
        <taxon>Pseudomonadota</taxon>
        <taxon>Alphaproteobacteria</taxon>
        <taxon>Hyphomicrobiales</taxon>
        <taxon>Methylobacteriaceae</taxon>
        <taxon>Methylobacterium</taxon>
    </lineage>
</organism>
<proteinExistence type="predicted"/>
<sequence length="106" mass="11460">MIDLIKIITERNPALGRFIIVLRSDSRARDPANPDQLSLEAQAWIDAHAPGARLSAETVLIASYPGGMPAERTVTVLAFADARQLAAFATAWTGDPEPEEKEESST</sequence>
<comment type="caution">
    <text evidence="1">The sequence shown here is derived from an EMBL/GenBank/DDBJ whole genome shotgun (WGS) entry which is preliminary data.</text>
</comment>
<dbReference type="EMBL" id="BPQP01000069">
    <property type="protein sequence ID" value="GJD96787.1"/>
    <property type="molecule type" value="Genomic_DNA"/>
</dbReference>
<protein>
    <submittedName>
        <fullName evidence="1">Uncharacterized protein</fullName>
    </submittedName>
</protein>